<feature type="signal peptide" evidence="3">
    <location>
        <begin position="1"/>
        <end position="27"/>
    </location>
</feature>
<feature type="compositionally biased region" description="Gly residues" evidence="1">
    <location>
        <begin position="543"/>
        <end position="553"/>
    </location>
</feature>
<dbReference type="GeneID" id="43585451"/>
<protein>
    <submittedName>
        <fullName evidence="4">Uncharacterized protein</fullName>
    </submittedName>
</protein>
<feature type="compositionally biased region" description="Low complexity" evidence="1">
    <location>
        <begin position="580"/>
        <end position="594"/>
    </location>
</feature>
<proteinExistence type="predicted"/>
<feature type="transmembrane region" description="Helical" evidence="2">
    <location>
        <begin position="85"/>
        <end position="106"/>
    </location>
</feature>
<dbReference type="OrthoDB" id="2804493at2759"/>
<feature type="compositionally biased region" description="Basic residues" evidence="1">
    <location>
        <begin position="186"/>
        <end position="199"/>
    </location>
</feature>
<evidence type="ECO:0000256" key="3">
    <source>
        <dbReference type="SAM" id="SignalP"/>
    </source>
</evidence>
<feature type="region of interest" description="Disordered" evidence="1">
    <location>
        <begin position="502"/>
        <end position="645"/>
    </location>
</feature>
<feature type="region of interest" description="Disordered" evidence="1">
    <location>
        <begin position="260"/>
        <end position="324"/>
    </location>
</feature>
<gene>
    <name evidence="4" type="ORF">CI109_102962</name>
</gene>
<dbReference type="Proteomes" id="UP000322225">
    <property type="component" value="Chromosome 5"/>
</dbReference>
<feature type="compositionally biased region" description="Low complexity" evidence="1">
    <location>
        <begin position="170"/>
        <end position="185"/>
    </location>
</feature>
<dbReference type="KEGG" id="ksn:43585451"/>
<evidence type="ECO:0000256" key="2">
    <source>
        <dbReference type="SAM" id="Phobius"/>
    </source>
</evidence>
<accession>A0A5M6C9Q3</accession>
<name>A0A5M6C9Q3_9TREE</name>
<feature type="compositionally biased region" description="Polar residues" evidence="1">
    <location>
        <begin position="148"/>
        <end position="168"/>
    </location>
</feature>
<evidence type="ECO:0000313" key="4">
    <source>
        <dbReference type="EMBL" id="WWD18510.1"/>
    </source>
</evidence>
<keyword evidence="3" id="KW-0732">Signal</keyword>
<evidence type="ECO:0000313" key="5">
    <source>
        <dbReference type="Proteomes" id="UP000322225"/>
    </source>
</evidence>
<dbReference type="EMBL" id="CP144055">
    <property type="protein sequence ID" value="WWD18510.1"/>
    <property type="molecule type" value="Genomic_DNA"/>
</dbReference>
<feature type="compositionally biased region" description="Basic and acidic residues" evidence="1">
    <location>
        <begin position="527"/>
        <end position="541"/>
    </location>
</feature>
<keyword evidence="5" id="KW-1185">Reference proteome</keyword>
<feature type="compositionally biased region" description="Polar residues" evidence="1">
    <location>
        <begin position="554"/>
        <end position="565"/>
    </location>
</feature>
<evidence type="ECO:0000256" key="1">
    <source>
        <dbReference type="SAM" id="MobiDB-lite"/>
    </source>
</evidence>
<feature type="compositionally biased region" description="Polar residues" evidence="1">
    <location>
        <begin position="628"/>
        <end position="637"/>
    </location>
</feature>
<sequence length="645" mass="67739">MLIPTPMCGSSSVPLFLLATLLTLIEARPHPHPRPRPTFTLIRRQVPSTSTDTVGSSSESVQTDDDVASANVDGNGNMSGTGNPIVAIVIPIVVIAVLCIVLGIGLKYRHAIAKLFRLKSATTASNSSDTSSTTPLSRPTRRGRDSSRTLTAEQLATGTNLTSSSGDNTAGGTARTGTGTGARAGSARRSRRSVRGRNLRRTESGRSVRTLPVYSKEAGDEELVLVRKRSNSSFSDESFSEGDDANIEEALLQDTSADLRNNGETDITDNNNDSVDQGNDRPTSMRASPPTPGTPDVPTPQSAPPFTTSTPLPSEHIRSASITRRGWGEAPTYLEAMSSPSFDVEAGTATSVPPPSTFRTRTSSTFRDFLSRAGLAPSRSPTTSAGPMLMSERQASQTHLLHPSTSRLSSTASSFRRESISSLHPSLAGGAVGMATSPYGGSPWQSTHSLIISSPIPDTAVRASFESSNLPRAGLNVAQMQFLSSREAVNLAGVKLGEVPENKKRRRGSRGMQDLVGEPPSWEESEETRRRSVGEGEHEVNEGGLGDAEGSGGRDSSSEATQIQQVDDGESPTIVTAVDEGGSASTSSSTAGESEAARSPSQGQEVSAVATAIPITTPHFEIEPPTPVTSAPPSRAQSMLVPLAK</sequence>
<reference evidence="4" key="2">
    <citation type="submission" date="2024-01" db="EMBL/GenBank/DDBJ databases">
        <title>Comparative genomics of Cryptococcus and Kwoniella reveals pathogenesis evolution and contrasting modes of karyotype evolution via chromosome fusion or intercentromeric recombination.</title>
        <authorList>
            <person name="Coelho M.A."/>
            <person name="David-Palma M."/>
            <person name="Shea T."/>
            <person name="Bowers K."/>
            <person name="McGinley-Smith S."/>
            <person name="Mohammad A.W."/>
            <person name="Gnirke A."/>
            <person name="Yurkov A.M."/>
            <person name="Nowrousian M."/>
            <person name="Sun S."/>
            <person name="Cuomo C.A."/>
            <person name="Heitman J."/>
        </authorList>
    </citation>
    <scope>NUCLEOTIDE SEQUENCE</scope>
    <source>
        <strain evidence="4">CBS 12478</strain>
    </source>
</reference>
<feature type="compositionally biased region" description="Polar residues" evidence="1">
    <location>
        <begin position="260"/>
        <end position="286"/>
    </location>
</feature>
<organism evidence="4 5">
    <name type="scientific">Kwoniella shandongensis</name>
    <dbReference type="NCBI Taxonomy" id="1734106"/>
    <lineage>
        <taxon>Eukaryota</taxon>
        <taxon>Fungi</taxon>
        <taxon>Dikarya</taxon>
        <taxon>Basidiomycota</taxon>
        <taxon>Agaricomycotina</taxon>
        <taxon>Tremellomycetes</taxon>
        <taxon>Tremellales</taxon>
        <taxon>Cryptococcaceae</taxon>
        <taxon>Kwoniella</taxon>
    </lineage>
</organism>
<dbReference type="AlphaFoldDB" id="A0A5M6C9Q3"/>
<keyword evidence="2" id="KW-0812">Transmembrane</keyword>
<dbReference type="RefSeq" id="XP_031864238.1">
    <property type="nucleotide sequence ID" value="XM_032001348.1"/>
</dbReference>
<feature type="chain" id="PRO_5044005900" evidence="3">
    <location>
        <begin position="28"/>
        <end position="645"/>
    </location>
</feature>
<feature type="compositionally biased region" description="Low complexity" evidence="1">
    <location>
        <begin position="122"/>
        <end position="138"/>
    </location>
</feature>
<keyword evidence="2" id="KW-0472">Membrane</keyword>
<reference evidence="4" key="1">
    <citation type="submission" date="2017-08" db="EMBL/GenBank/DDBJ databases">
        <authorList>
            <person name="Cuomo C."/>
            <person name="Billmyre B."/>
            <person name="Heitman J."/>
        </authorList>
    </citation>
    <scope>NUCLEOTIDE SEQUENCE</scope>
    <source>
        <strain evidence="4">CBS 12478</strain>
    </source>
</reference>
<feature type="compositionally biased region" description="Pro residues" evidence="1">
    <location>
        <begin position="289"/>
        <end position="303"/>
    </location>
</feature>
<feature type="region of interest" description="Disordered" evidence="1">
    <location>
        <begin position="122"/>
        <end position="214"/>
    </location>
</feature>
<keyword evidence="2" id="KW-1133">Transmembrane helix</keyword>